<organism evidence="2 3">
    <name type="scientific">Gordonia desulfuricans</name>
    <dbReference type="NCBI Taxonomy" id="89051"/>
    <lineage>
        <taxon>Bacteria</taxon>
        <taxon>Bacillati</taxon>
        <taxon>Actinomycetota</taxon>
        <taxon>Actinomycetes</taxon>
        <taxon>Mycobacteriales</taxon>
        <taxon>Gordoniaceae</taxon>
        <taxon>Gordonia</taxon>
    </lineage>
</organism>
<comment type="caution">
    <text evidence="2">The sequence shown here is derived from an EMBL/GenBank/DDBJ whole genome shotgun (WGS) entry which is preliminary data.</text>
</comment>
<accession>A0A7K3LNN7</accession>
<name>A0A7K3LNN7_9ACTN</name>
<keyword evidence="3" id="KW-1185">Reference proteome</keyword>
<evidence type="ECO:0000313" key="3">
    <source>
        <dbReference type="Proteomes" id="UP000466307"/>
    </source>
</evidence>
<evidence type="ECO:0000313" key="2">
    <source>
        <dbReference type="EMBL" id="NDK89865.1"/>
    </source>
</evidence>
<sequence>MDGDDGLGGNGHSFSDKLCRLFDTVRDHNGQPYTGKRIAAKANALGYSVSDAYISQLRTGKARTPSFRTVEGIARAFEVSVTYFLSNPEQDIDRVRRQQDYVQLLAVTRGQLANVDLGALCPDTIEAMIGLLKVLKTQAELAAERSDNGTGAA</sequence>
<proteinExistence type="predicted"/>
<evidence type="ECO:0000259" key="1">
    <source>
        <dbReference type="PROSITE" id="PS50943"/>
    </source>
</evidence>
<dbReference type="CDD" id="cd00093">
    <property type="entry name" value="HTH_XRE"/>
    <property type="match status" value="1"/>
</dbReference>
<dbReference type="AlphaFoldDB" id="A0A7K3LNN7"/>
<gene>
    <name evidence="2" type="ORF">GYA93_09780</name>
</gene>
<dbReference type="Proteomes" id="UP000466307">
    <property type="component" value="Unassembled WGS sequence"/>
</dbReference>
<reference evidence="2 3" key="1">
    <citation type="submission" date="2020-01" db="EMBL/GenBank/DDBJ databases">
        <title>Investigation of new actinobacteria for the biodesulphurisation of diesel fuel.</title>
        <authorList>
            <person name="Athi Narayanan S.M."/>
        </authorList>
    </citation>
    <scope>NUCLEOTIDE SEQUENCE [LARGE SCALE GENOMIC DNA]</scope>
    <source>
        <strain evidence="2 3">213E</strain>
    </source>
</reference>
<dbReference type="SUPFAM" id="SSF47413">
    <property type="entry name" value="lambda repressor-like DNA-binding domains"/>
    <property type="match status" value="1"/>
</dbReference>
<dbReference type="PROSITE" id="PS50943">
    <property type="entry name" value="HTH_CROC1"/>
    <property type="match status" value="1"/>
</dbReference>
<dbReference type="InterPro" id="IPR001387">
    <property type="entry name" value="Cro/C1-type_HTH"/>
</dbReference>
<dbReference type="Gene3D" id="1.10.260.40">
    <property type="entry name" value="lambda repressor-like DNA-binding domains"/>
    <property type="match status" value="1"/>
</dbReference>
<dbReference type="GO" id="GO:0003677">
    <property type="term" value="F:DNA binding"/>
    <property type="evidence" value="ECO:0007669"/>
    <property type="project" value="InterPro"/>
</dbReference>
<feature type="domain" description="HTH cro/C1-type" evidence="1">
    <location>
        <begin position="49"/>
        <end position="84"/>
    </location>
</feature>
<protein>
    <submittedName>
        <fullName evidence="2">Helix-turn-helix transcriptional regulator</fullName>
    </submittedName>
</protein>
<dbReference type="InterPro" id="IPR010982">
    <property type="entry name" value="Lambda_DNA-bd_dom_sf"/>
</dbReference>
<dbReference type="EMBL" id="JAADZU010000025">
    <property type="protein sequence ID" value="NDK89865.1"/>
    <property type="molecule type" value="Genomic_DNA"/>
</dbReference>
<dbReference type="RefSeq" id="WP_059035556.1">
    <property type="nucleotide sequence ID" value="NZ_JAADZU010000025.1"/>
</dbReference>